<evidence type="ECO:0000256" key="6">
    <source>
        <dbReference type="ARBA" id="ARBA00049117"/>
    </source>
</evidence>
<dbReference type="Gene3D" id="3.30.1220.10">
    <property type="entry name" value="CobW-like, C-terminal domain"/>
    <property type="match status" value="1"/>
</dbReference>
<dbReference type="CDD" id="cd03112">
    <property type="entry name" value="CobW-like"/>
    <property type="match status" value="1"/>
</dbReference>
<evidence type="ECO:0000313" key="10">
    <source>
        <dbReference type="Proteomes" id="UP001204579"/>
    </source>
</evidence>
<evidence type="ECO:0000313" key="9">
    <source>
        <dbReference type="EMBL" id="MCR8872984.1"/>
    </source>
</evidence>
<dbReference type="Pfam" id="PF07683">
    <property type="entry name" value="CobW_C"/>
    <property type="match status" value="1"/>
</dbReference>
<evidence type="ECO:0000256" key="3">
    <source>
        <dbReference type="ARBA" id="ARBA00023186"/>
    </source>
</evidence>
<dbReference type="GO" id="GO:0000166">
    <property type="term" value="F:nucleotide binding"/>
    <property type="evidence" value="ECO:0007669"/>
    <property type="project" value="UniProtKB-KW"/>
</dbReference>
<evidence type="ECO:0000259" key="8">
    <source>
        <dbReference type="SMART" id="SM00833"/>
    </source>
</evidence>
<feature type="region of interest" description="Disordered" evidence="7">
    <location>
        <begin position="244"/>
        <end position="300"/>
    </location>
</feature>
<dbReference type="InterPro" id="IPR036627">
    <property type="entry name" value="CobW-likC_sf"/>
</dbReference>
<dbReference type="SUPFAM" id="SSF52540">
    <property type="entry name" value="P-loop containing nucleoside triphosphate hydrolases"/>
    <property type="match status" value="1"/>
</dbReference>
<dbReference type="InterPro" id="IPR027417">
    <property type="entry name" value="P-loop_NTPase"/>
</dbReference>
<dbReference type="RefSeq" id="WP_258335392.1">
    <property type="nucleotide sequence ID" value="NZ_JANRHJ010000002.1"/>
</dbReference>
<keyword evidence="10" id="KW-1185">Reference proteome</keyword>
<dbReference type="EMBL" id="JANRHJ010000002">
    <property type="protein sequence ID" value="MCR8872984.1"/>
    <property type="molecule type" value="Genomic_DNA"/>
</dbReference>
<dbReference type="InterPro" id="IPR011629">
    <property type="entry name" value="CobW-like_C"/>
</dbReference>
<evidence type="ECO:0000256" key="1">
    <source>
        <dbReference type="ARBA" id="ARBA00022741"/>
    </source>
</evidence>
<keyword evidence="1" id="KW-0547">Nucleotide-binding</keyword>
<dbReference type="PANTHER" id="PTHR43603">
    <property type="entry name" value="COBW DOMAIN-CONTAINING PROTEIN DDB_G0274527"/>
    <property type="match status" value="1"/>
</dbReference>
<comment type="catalytic activity">
    <reaction evidence="6">
        <text>GTP + H2O = GDP + phosphate + H(+)</text>
        <dbReference type="Rhea" id="RHEA:19669"/>
        <dbReference type="ChEBI" id="CHEBI:15377"/>
        <dbReference type="ChEBI" id="CHEBI:15378"/>
        <dbReference type="ChEBI" id="CHEBI:37565"/>
        <dbReference type="ChEBI" id="CHEBI:43474"/>
        <dbReference type="ChEBI" id="CHEBI:58189"/>
    </reaction>
    <physiologicalReaction direction="left-to-right" evidence="6">
        <dbReference type="Rhea" id="RHEA:19670"/>
    </physiologicalReaction>
</comment>
<feature type="compositionally biased region" description="Basic and acidic residues" evidence="7">
    <location>
        <begin position="244"/>
        <end position="288"/>
    </location>
</feature>
<keyword evidence="3" id="KW-0143">Chaperone</keyword>
<reference evidence="9 10" key="1">
    <citation type="submission" date="2022-08" db="EMBL/GenBank/DDBJ databases">
        <authorList>
            <person name="Zeman M."/>
            <person name="Kubasova T."/>
        </authorList>
    </citation>
    <scope>NUCLEOTIDE SEQUENCE [LARGE SCALE GENOMIC DNA]</scope>
    <source>
        <strain evidence="9 10">ET62</strain>
    </source>
</reference>
<comment type="function">
    <text evidence="5">Zinc chaperone that directly transfers zinc cofactor to target proteins, thereby activating them. Zinc is transferred from the CXCC motif in the GTPase domain to the zinc binding site in target proteins in a process requiring GTP hydrolysis.</text>
</comment>
<dbReference type="SMART" id="SM00833">
    <property type="entry name" value="CobW_C"/>
    <property type="match status" value="1"/>
</dbReference>
<protein>
    <submittedName>
        <fullName evidence="9">GTP-binding protein</fullName>
    </submittedName>
</protein>
<evidence type="ECO:0000256" key="4">
    <source>
        <dbReference type="ARBA" id="ARBA00034320"/>
    </source>
</evidence>
<evidence type="ECO:0000256" key="2">
    <source>
        <dbReference type="ARBA" id="ARBA00022801"/>
    </source>
</evidence>
<comment type="similarity">
    <text evidence="4">Belongs to the SIMIBI class G3E GTPase family. ZNG1 subfamily.</text>
</comment>
<evidence type="ECO:0000256" key="5">
    <source>
        <dbReference type="ARBA" id="ARBA00045658"/>
    </source>
</evidence>
<organism evidence="9 10">
    <name type="scientific">Phocaeicola barnesiae</name>
    <dbReference type="NCBI Taxonomy" id="376804"/>
    <lineage>
        <taxon>Bacteria</taxon>
        <taxon>Pseudomonadati</taxon>
        <taxon>Bacteroidota</taxon>
        <taxon>Bacteroidia</taxon>
        <taxon>Bacteroidales</taxon>
        <taxon>Bacteroidaceae</taxon>
        <taxon>Phocaeicola</taxon>
    </lineage>
</organism>
<dbReference type="SUPFAM" id="SSF90002">
    <property type="entry name" value="Hypothetical protein YjiA, C-terminal domain"/>
    <property type="match status" value="1"/>
</dbReference>
<dbReference type="InterPro" id="IPR003495">
    <property type="entry name" value="CobW/HypB/UreG_nucleotide-bd"/>
</dbReference>
<dbReference type="GO" id="GO:0016787">
    <property type="term" value="F:hydrolase activity"/>
    <property type="evidence" value="ECO:0007669"/>
    <property type="project" value="UniProtKB-KW"/>
</dbReference>
<gene>
    <name evidence="9" type="ORF">NW209_02920</name>
</gene>
<dbReference type="Gene3D" id="3.40.50.300">
    <property type="entry name" value="P-loop containing nucleotide triphosphate hydrolases"/>
    <property type="match status" value="1"/>
</dbReference>
<feature type="domain" description="CobW C-terminal" evidence="8">
    <location>
        <begin position="306"/>
        <end position="422"/>
    </location>
</feature>
<sequence>MKTKETPVLLLTGYLGSGKTTLVNHILSNERGIKFAVIVNDIGEVNIDADLIQKGGIVGKKDDSLVALQNGCICCTLKMDLVEQLNDILKMNRFDYIVIEASGICEPEPIAQTICSIPSMGEAYTRYGTARLDCIVTVVDALRLQSEFGCGDDLTRQDIGEEDIENLIIQQIEFCNLVLLNKASEVKPEELARIRRIIQALQPGAEIIECDYGNVELDKLIHTHLFHFTRTATSAGWIREIEKQVTEEEEKEAHLHGHHHEHEEEEHHHDHEHEHEHEHEEHEGEEHGHHHHHHHHEGGEVEEYGIGTFVYYRRPAFDLLKFDRFVATQWPKNVIRAKGVCYFSNNRDMSILFEQAGRQKQLSQAGLWYATASEEELIKLMQEEPGLLRDWDEKYGDRMQKIVFIGQHLDKEQLTRDLDACLE</sequence>
<dbReference type="InterPro" id="IPR051927">
    <property type="entry name" value="Zn_Chap_cDPG_Synth"/>
</dbReference>
<dbReference type="Proteomes" id="UP001204579">
    <property type="component" value="Unassembled WGS sequence"/>
</dbReference>
<proteinExistence type="inferred from homology"/>
<comment type="caution">
    <text evidence="9">The sequence shown here is derived from an EMBL/GenBank/DDBJ whole genome shotgun (WGS) entry which is preliminary data.</text>
</comment>
<keyword evidence="2" id="KW-0378">Hydrolase</keyword>
<evidence type="ECO:0000256" key="7">
    <source>
        <dbReference type="SAM" id="MobiDB-lite"/>
    </source>
</evidence>
<name>A0AAW5N8G7_9BACT</name>
<dbReference type="PANTHER" id="PTHR43603:SF1">
    <property type="entry name" value="ZINC-REGULATED GTPASE METALLOPROTEIN ACTIVATOR 1"/>
    <property type="match status" value="1"/>
</dbReference>
<dbReference type="AlphaFoldDB" id="A0AAW5N8G7"/>
<dbReference type="Pfam" id="PF02492">
    <property type="entry name" value="cobW"/>
    <property type="match status" value="1"/>
</dbReference>
<accession>A0AAW5N8G7</accession>